<name>A0A1S2NZ92_9ACTN</name>
<protein>
    <submittedName>
        <fullName evidence="2">Uncharacterized protein</fullName>
    </submittedName>
</protein>
<keyword evidence="1" id="KW-0472">Membrane</keyword>
<dbReference type="Proteomes" id="UP000179935">
    <property type="component" value="Unassembled WGS sequence"/>
</dbReference>
<dbReference type="STRING" id="1428652.BIV24_25595"/>
<organism evidence="2 3">
    <name type="scientific">Streptomyces colonosanans</name>
    <dbReference type="NCBI Taxonomy" id="1428652"/>
    <lineage>
        <taxon>Bacteria</taxon>
        <taxon>Bacillati</taxon>
        <taxon>Actinomycetota</taxon>
        <taxon>Actinomycetes</taxon>
        <taxon>Kitasatosporales</taxon>
        <taxon>Streptomycetaceae</taxon>
        <taxon>Streptomyces</taxon>
    </lineage>
</organism>
<keyword evidence="1" id="KW-0812">Transmembrane</keyword>
<gene>
    <name evidence="2" type="ORF">BIV24_25595</name>
</gene>
<evidence type="ECO:0000313" key="3">
    <source>
        <dbReference type="Proteomes" id="UP000179935"/>
    </source>
</evidence>
<dbReference type="EMBL" id="MLYP01000071">
    <property type="protein sequence ID" value="OIJ86797.1"/>
    <property type="molecule type" value="Genomic_DNA"/>
</dbReference>
<accession>A0A1S2NZ92</accession>
<comment type="caution">
    <text evidence="2">The sequence shown here is derived from an EMBL/GenBank/DDBJ whole genome shotgun (WGS) entry which is preliminary data.</text>
</comment>
<evidence type="ECO:0000313" key="2">
    <source>
        <dbReference type="EMBL" id="OIJ86797.1"/>
    </source>
</evidence>
<keyword evidence="3" id="KW-1185">Reference proteome</keyword>
<evidence type="ECO:0000256" key="1">
    <source>
        <dbReference type="SAM" id="Phobius"/>
    </source>
</evidence>
<proteinExistence type="predicted"/>
<feature type="transmembrane region" description="Helical" evidence="1">
    <location>
        <begin position="22"/>
        <end position="48"/>
    </location>
</feature>
<sequence length="61" mass="6497">MTINITLPRIPVLTVAEHGLRLLLPVALPAILVAVADAYGVGLLVRILEIGFKIARSTAHD</sequence>
<dbReference type="RefSeq" id="WP_071368801.1">
    <property type="nucleotide sequence ID" value="NZ_MLYP01000071.1"/>
</dbReference>
<reference evidence="2 3" key="1">
    <citation type="submission" date="2016-10" db="EMBL/GenBank/DDBJ databases">
        <title>Genome sequence of Streptomyces sp. MUSC 93.</title>
        <authorList>
            <person name="Lee L.-H."/>
            <person name="Ser H.-L."/>
            <person name="Law J.W.-F."/>
        </authorList>
    </citation>
    <scope>NUCLEOTIDE SEQUENCE [LARGE SCALE GENOMIC DNA]</scope>
    <source>
        <strain evidence="2 3">MUSC 93</strain>
    </source>
</reference>
<keyword evidence="1" id="KW-1133">Transmembrane helix</keyword>
<dbReference type="AlphaFoldDB" id="A0A1S2NZ92"/>